<feature type="transmembrane region" description="Helical" evidence="8">
    <location>
        <begin position="327"/>
        <end position="346"/>
    </location>
</feature>
<feature type="region of interest" description="Disordered" evidence="7">
    <location>
        <begin position="487"/>
        <end position="506"/>
    </location>
</feature>
<evidence type="ECO:0000313" key="10">
    <source>
        <dbReference type="EMBL" id="TGG74759.1"/>
    </source>
</evidence>
<evidence type="ECO:0000256" key="8">
    <source>
        <dbReference type="SAM" id="Phobius"/>
    </source>
</evidence>
<protein>
    <submittedName>
        <fullName evidence="10">MFS transporter</fullName>
    </submittedName>
</protein>
<feature type="compositionally biased region" description="Pro residues" evidence="7">
    <location>
        <begin position="1"/>
        <end position="11"/>
    </location>
</feature>
<feature type="transmembrane region" description="Helical" evidence="8">
    <location>
        <begin position="288"/>
        <end position="307"/>
    </location>
</feature>
<dbReference type="GO" id="GO:0022857">
    <property type="term" value="F:transmembrane transporter activity"/>
    <property type="evidence" value="ECO:0007669"/>
    <property type="project" value="InterPro"/>
</dbReference>
<proteinExistence type="predicted"/>
<evidence type="ECO:0000256" key="5">
    <source>
        <dbReference type="ARBA" id="ARBA00023136"/>
    </source>
</evidence>
<evidence type="ECO:0000256" key="4">
    <source>
        <dbReference type="ARBA" id="ARBA00022989"/>
    </source>
</evidence>
<dbReference type="PROSITE" id="PS50850">
    <property type="entry name" value="MFS"/>
    <property type="match status" value="1"/>
</dbReference>
<dbReference type="InterPro" id="IPR011701">
    <property type="entry name" value="MFS"/>
</dbReference>
<dbReference type="AlphaFoldDB" id="A0A8H1L0I3"/>
<feature type="transmembrane region" description="Helical" evidence="8">
    <location>
        <begin position="461"/>
        <end position="480"/>
    </location>
</feature>
<feature type="transmembrane region" description="Helical" evidence="8">
    <location>
        <begin position="423"/>
        <end position="441"/>
    </location>
</feature>
<keyword evidence="2" id="KW-0813">Transport</keyword>
<dbReference type="SUPFAM" id="SSF103473">
    <property type="entry name" value="MFS general substrate transporter"/>
    <property type="match status" value="1"/>
</dbReference>
<dbReference type="Proteomes" id="UP000298111">
    <property type="component" value="Unassembled WGS sequence"/>
</dbReference>
<comment type="subcellular location">
    <subcellularLocation>
        <location evidence="1">Cell membrane</location>
        <topology evidence="1">Multi-pass membrane protein</topology>
    </subcellularLocation>
</comment>
<dbReference type="Gene3D" id="1.20.1720.10">
    <property type="entry name" value="Multidrug resistance protein D"/>
    <property type="match status" value="1"/>
</dbReference>
<keyword evidence="3 8" id="KW-0812">Transmembrane</keyword>
<accession>A0A8H1L0I3</accession>
<dbReference type="Pfam" id="PF07690">
    <property type="entry name" value="MFS_1"/>
    <property type="match status" value="1"/>
</dbReference>
<evidence type="ECO:0000256" key="6">
    <source>
        <dbReference type="ARBA" id="ARBA00023251"/>
    </source>
</evidence>
<feature type="region of interest" description="Disordered" evidence="7">
    <location>
        <begin position="1"/>
        <end position="29"/>
    </location>
</feature>
<evidence type="ECO:0000313" key="11">
    <source>
        <dbReference type="Proteomes" id="UP000298111"/>
    </source>
</evidence>
<dbReference type="CDD" id="cd17504">
    <property type="entry name" value="MFS_MMR_MDR_like"/>
    <property type="match status" value="1"/>
</dbReference>
<evidence type="ECO:0000256" key="1">
    <source>
        <dbReference type="ARBA" id="ARBA00004651"/>
    </source>
</evidence>
<dbReference type="GO" id="GO:0046677">
    <property type="term" value="P:response to antibiotic"/>
    <property type="evidence" value="ECO:0007669"/>
    <property type="project" value="UniProtKB-KW"/>
</dbReference>
<comment type="caution">
    <text evidence="10">The sequence shown here is derived from an EMBL/GenBank/DDBJ whole genome shotgun (WGS) entry which is preliminary data.</text>
</comment>
<feature type="transmembrane region" description="Helical" evidence="8">
    <location>
        <begin position="71"/>
        <end position="89"/>
    </location>
</feature>
<feature type="transmembrane region" description="Helical" evidence="8">
    <location>
        <begin position="244"/>
        <end position="267"/>
    </location>
</feature>
<feature type="transmembrane region" description="Helical" evidence="8">
    <location>
        <begin position="189"/>
        <end position="209"/>
    </location>
</feature>
<keyword evidence="6" id="KW-0046">Antibiotic resistance</keyword>
<dbReference type="PANTHER" id="PTHR42718:SF9">
    <property type="entry name" value="MAJOR FACILITATOR SUPERFAMILY MULTIDRUG TRANSPORTER MFSC"/>
    <property type="match status" value="1"/>
</dbReference>
<feature type="transmembrane region" description="Helical" evidence="8">
    <location>
        <begin position="158"/>
        <end position="183"/>
    </location>
</feature>
<evidence type="ECO:0000256" key="3">
    <source>
        <dbReference type="ARBA" id="ARBA00022692"/>
    </source>
</evidence>
<feature type="domain" description="Major facilitator superfamily (MFS) profile" evidence="9">
    <location>
        <begin position="35"/>
        <end position="484"/>
    </location>
</feature>
<evidence type="ECO:0000256" key="2">
    <source>
        <dbReference type="ARBA" id="ARBA00022448"/>
    </source>
</evidence>
<dbReference type="InterPro" id="IPR020846">
    <property type="entry name" value="MFS_dom"/>
</dbReference>
<name>A0A8H1L0I3_9ACTN</name>
<evidence type="ECO:0000256" key="7">
    <source>
        <dbReference type="SAM" id="MobiDB-lite"/>
    </source>
</evidence>
<feature type="transmembrane region" description="Helical" evidence="8">
    <location>
        <begin position="35"/>
        <end position="56"/>
    </location>
</feature>
<gene>
    <name evidence="10" type="ORF">D8771_34795</name>
</gene>
<keyword evidence="5 8" id="KW-0472">Membrane</keyword>
<dbReference type="Gene3D" id="1.20.1250.20">
    <property type="entry name" value="MFS general substrate transporter like domains"/>
    <property type="match status" value="1"/>
</dbReference>
<reference evidence="10 11" key="1">
    <citation type="submission" date="2018-10" db="EMBL/GenBank/DDBJ databases">
        <title>Isolation of pseudouridimycin from Streptomyces albus DSM 40763.</title>
        <authorList>
            <person name="Rosenqvist P."/>
            <person name="Metsae-Ketelae M."/>
            <person name="Virta P."/>
        </authorList>
    </citation>
    <scope>NUCLEOTIDE SEQUENCE [LARGE SCALE GENOMIC DNA]</scope>
    <source>
        <strain evidence="10 11">DSM 40763</strain>
    </source>
</reference>
<keyword evidence="4 8" id="KW-1133">Transmembrane helix</keyword>
<dbReference type="GO" id="GO:0005886">
    <property type="term" value="C:plasma membrane"/>
    <property type="evidence" value="ECO:0007669"/>
    <property type="project" value="UniProtKB-SubCell"/>
</dbReference>
<evidence type="ECO:0000259" key="9">
    <source>
        <dbReference type="PROSITE" id="PS50850"/>
    </source>
</evidence>
<feature type="transmembrane region" description="Helical" evidence="8">
    <location>
        <begin position="101"/>
        <end position="123"/>
    </location>
</feature>
<sequence length="506" mass="50946">MTPPARTPPPRTGAGRSEESPLSARTPRATGPGTVTAVIALSGVVVSLMQTLVVPIVPQLPRLLHAGSSDASWAITATLLAAAVVTPLSGRLGDMYGKRKVMVASLTVLVAGSVLCAVSDSLIPVVAGRTLQGLATGVIPVGISILRDELPAARVGGAVALVSATLGVGGAIGLPLSAAIVQYTHWHALFWLAAALGLVCLVLVAALLPASPRRAPGRFDIPGALGLAAGLVCLLLPVTKGGDWGWTSAATLGLAAGGAAVLALWGVHELRVAQPLVDLRVTARRTVLFTNLASVLVGFAMYAMSLTLPQLLQSPEATGYGLGRSTLAAGLALAPGGLVMMALSPVSARLTARHGARTTLLTGAAVIGLGYGAGLFLMSQVWQIVVTAMLVSAGVGIAYAAMPALVMDAVPVTETASANGVNALMRSIGTSTSSAVMAAILANSTMRLGPAEVPTEHGFRLTYLVAMCAAAGALLLTLAVPRVRRPATAQNDGPARADPQAAAGQP</sequence>
<dbReference type="EMBL" id="RCIY01000120">
    <property type="protein sequence ID" value="TGG74759.1"/>
    <property type="molecule type" value="Genomic_DNA"/>
</dbReference>
<dbReference type="PANTHER" id="PTHR42718">
    <property type="entry name" value="MAJOR FACILITATOR SUPERFAMILY MULTIDRUG TRANSPORTER MFSC"/>
    <property type="match status" value="1"/>
</dbReference>
<feature type="transmembrane region" description="Helical" evidence="8">
    <location>
        <begin position="384"/>
        <end position="402"/>
    </location>
</feature>
<dbReference type="InterPro" id="IPR036259">
    <property type="entry name" value="MFS_trans_sf"/>
</dbReference>
<organism evidence="10 11">
    <name type="scientific">Streptomyces albus</name>
    <dbReference type="NCBI Taxonomy" id="1888"/>
    <lineage>
        <taxon>Bacteria</taxon>
        <taxon>Bacillati</taxon>
        <taxon>Actinomycetota</taxon>
        <taxon>Actinomycetes</taxon>
        <taxon>Kitasatosporales</taxon>
        <taxon>Streptomycetaceae</taxon>
        <taxon>Streptomyces</taxon>
    </lineage>
</organism>
<feature type="transmembrane region" description="Helical" evidence="8">
    <location>
        <begin position="358"/>
        <end position="378"/>
    </location>
</feature>